<gene>
    <name evidence="3" type="ORF">AF333_27645</name>
    <name evidence="4" type="ORF">SAMN04487909_11495</name>
</gene>
<name>A0A0D1XW35_ANEMI</name>
<accession>A0A0D1XW35</accession>
<evidence type="ECO:0000313" key="5">
    <source>
        <dbReference type="Proteomes" id="UP000037269"/>
    </source>
</evidence>
<dbReference type="PATRIC" id="fig|47500.8.peg.2080"/>
<evidence type="ECO:0000313" key="3">
    <source>
        <dbReference type="EMBL" id="KON90809.1"/>
    </source>
</evidence>
<dbReference type="EMBL" id="LGUG01000009">
    <property type="protein sequence ID" value="KON90809.1"/>
    <property type="molecule type" value="Genomic_DNA"/>
</dbReference>
<evidence type="ECO:0000256" key="1">
    <source>
        <dbReference type="PROSITE-ProRule" id="PRU01076"/>
    </source>
</evidence>
<dbReference type="InterPro" id="IPR007159">
    <property type="entry name" value="SpoVT-AbrB_dom"/>
</dbReference>
<feature type="domain" description="SpoVT-AbrB" evidence="2">
    <location>
        <begin position="5"/>
        <end position="50"/>
    </location>
</feature>
<dbReference type="Proteomes" id="UP000182836">
    <property type="component" value="Unassembled WGS sequence"/>
</dbReference>
<evidence type="ECO:0000313" key="6">
    <source>
        <dbReference type="Proteomes" id="UP000182836"/>
    </source>
</evidence>
<reference evidence="4 6" key="2">
    <citation type="submission" date="2016-10" db="EMBL/GenBank/DDBJ databases">
        <authorList>
            <person name="de Groot N.N."/>
        </authorList>
    </citation>
    <scope>NUCLEOTIDE SEQUENCE [LARGE SCALE GENOMIC DNA]</scope>
    <source>
        <strain evidence="4 6">DSM 2895</strain>
    </source>
</reference>
<dbReference type="STRING" id="47500.AF333_27645"/>
<keyword evidence="1" id="KW-0238">DNA-binding</keyword>
<evidence type="ECO:0000313" key="4">
    <source>
        <dbReference type="EMBL" id="SDJ25494.1"/>
    </source>
</evidence>
<dbReference type="PROSITE" id="PS51740">
    <property type="entry name" value="SPOVT_ABRB"/>
    <property type="match status" value="1"/>
</dbReference>
<dbReference type="PANTHER" id="PTHR34860">
    <property type="entry name" value="REPRESSOR-LIKE PROTEIN SSO7C3"/>
    <property type="match status" value="1"/>
</dbReference>
<dbReference type="GO" id="GO:0003677">
    <property type="term" value="F:DNA binding"/>
    <property type="evidence" value="ECO:0007669"/>
    <property type="project" value="UniProtKB-UniRule"/>
</dbReference>
<organism evidence="3 5">
    <name type="scientific">Aneurinibacillus migulanus</name>
    <name type="common">Bacillus migulanus</name>
    <dbReference type="NCBI Taxonomy" id="47500"/>
    <lineage>
        <taxon>Bacteria</taxon>
        <taxon>Bacillati</taxon>
        <taxon>Bacillota</taxon>
        <taxon>Bacilli</taxon>
        <taxon>Bacillales</taxon>
        <taxon>Paenibacillaceae</taxon>
        <taxon>Aneurinibacillus group</taxon>
        <taxon>Aneurinibacillus</taxon>
    </lineage>
</organism>
<dbReference type="SUPFAM" id="SSF89447">
    <property type="entry name" value="AbrB/MazE/MraZ-like"/>
    <property type="match status" value="1"/>
</dbReference>
<dbReference type="AlphaFoldDB" id="A0A0D1XW35"/>
<keyword evidence="5" id="KW-1185">Reference proteome</keyword>
<dbReference type="Gene3D" id="2.10.260.10">
    <property type="match status" value="1"/>
</dbReference>
<dbReference type="InterPro" id="IPR052975">
    <property type="entry name" value="Repressor-like_regulatory"/>
</dbReference>
<dbReference type="PANTHER" id="PTHR34860:SF6">
    <property type="entry name" value="REPRESSOR-LIKE PROTEIN SSO7C3"/>
    <property type="match status" value="1"/>
</dbReference>
<reference evidence="3 5" key="1">
    <citation type="submission" date="2015-07" db="EMBL/GenBank/DDBJ databases">
        <title>Fjat-14205 dsm 2895.</title>
        <authorList>
            <person name="Liu B."/>
            <person name="Wang J."/>
            <person name="Zhu Y."/>
            <person name="Liu G."/>
            <person name="Chen Q."/>
            <person name="Chen Z."/>
            <person name="Lan J."/>
            <person name="Che J."/>
            <person name="Ge C."/>
            <person name="Shi H."/>
            <person name="Pan Z."/>
            <person name="Liu X."/>
        </authorList>
    </citation>
    <scope>NUCLEOTIDE SEQUENCE [LARGE SCALE GENOMIC DNA]</scope>
    <source>
        <strain evidence="3 5">DSM 2895</strain>
    </source>
</reference>
<dbReference type="EMBL" id="FNED01000014">
    <property type="protein sequence ID" value="SDJ25494.1"/>
    <property type="molecule type" value="Genomic_DNA"/>
</dbReference>
<proteinExistence type="predicted"/>
<dbReference type="InterPro" id="IPR037914">
    <property type="entry name" value="SpoVT-AbrB_sf"/>
</dbReference>
<evidence type="ECO:0000259" key="2">
    <source>
        <dbReference type="PROSITE" id="PS51740"/>
    </source>
</evidence>
<sequence>MHETSIICKLDKLGRLTFPTKMRNNLGIYYGDGLEFLVNGEQLVLQKHAPGCIFCNSVTDGIEYKGKEICTSCLNDIKAIHG</sequence>
<dbReference type="Proteomes" id="UP000037269">
    <property type="component" value="Unassembled WGS sequence"/>
</dbReference>
<protein>
    <submittedName>
        <fullName evidence="3">AbrB family transcriptional regulator</fullName>
    </submittedName>
    <submittedName>
        <fullName evidence="4">Transcriptional pleiotropic regulator of transition state genes</fullName>
    </submittedName>
</protein>